<feature type="coiled-coil region" evidence="4">
    <location>
        <begin position="254"/>
        <end position="281"/>
    </location>
</feature>
<comment type="caution">
    <text evidence="7">The sequence shown here is derived from an EMBL/GenBank/DDBJ whole genome shotgun (WGS) entry which is preliminary data.</text>
</comment>
<evidence type="ECO:0000256" key="4">
    <source>
        <dbReference type="SAM" id="Coils"/>
    </source>
</evidence>
<dbReference type="PANTHER" id="PTHR18898:SF2">
    <property type="entry name" value="NUCLEOPROTEIN TPR"/>
    <property type="match status" value="1"/>
</dbReference>
<feature type="region of interest" description="Disordered" evidence="5">
    <location>
        <begin position="1322"/>
        <end position="1449"/>
    </location>
</feature>
<evidence type="ECO:0000256" key="2">
    <source>
        <dbReference type="ARBA" id="ARBA00023054"/>
    </source>
</evidence>
<dbReference type="Gene3D" id="1.10.287.1490">
    <property type="match status" value="1"/>
</dbReference>
<protein>
    <recommendedName>
        <fullName evidence="6">NUA/TPR/MLP1-2-like domain-containing protein</fullName>
    </recommendedName>
</protein>
<organism evidence="7 8">
    <name type="scientific">Dioszegia hungarica</name>
    <dbReference type="NCBI Taxonomy" id="4972"/>
    <lineage>
        <taxon>Eukaryota</taxon>
        <taxon>Fungi</taxon>
        <taxon>Dikarya</taxon>
        <taxon>Basidiomycota</taxon>
        <taxon>Agaricomycotina</taxon>
        <taxon>Tremellomycetes</taxon>
        <taxon>Tremellales</taxon>
        <taxon>Bulleribasidiaceae</taxon>
        <taxon>Dioszegia</taxon>
    </lineage>
</organism>
<feature type="compositionally biased region" description="Low complexity" evidence="5">
    <location>
        <begin position="1288"/>
        <end position="1302"/>
    </location>
</feature>
<gene>
    <name evidence="7" type="ORF">MKK02DRAFT_34236</name>
</gene>
<dbReference type="PANTHER" id="PTHR18898">
    <property type="entry name" value="NUCLEOPROTEIN TPR-RELATED"/>
    <property type="match status" value="1"/>
</dbReference>
<feature type="coiled-coil region" evidence="4">
    <location>
        <begin position="611"/>
        <end position="694"/>
    </location>
</feature>
<dbReference type="Proteomes" id="UP001164286">
    <property type="component" value="Unassembled WGS sequence"/>
</dbReference>
<accession>A0AA38H6A2</accession>
<feature type="coiled-coil region" evidence="4">
    <location>
        <begin position="15"/>
        <end position="49"/>
    </location>
</feature>
<evidence type="ECO:0000313" key="7">
    <source>
        <dbReference type="EMBL" id="KAI9634612.1"/>
    </source>
</evidence>
<dbReference type="EMBL" id="JAKWFO010000006">
    <property type="protein sequence ID" value="KAI9634612.1"/>
    <property type="molecule type" value="Genomic_DNA"/>
</dbReference>
<feature type="coiled-coil region" evidence="4">
    <location>
        <begin position="533"/>
        <end position="560"/>
    </location>
</feature>
<comment type="subcellular location">
    <subcellularLocation>
        <location evidence="1">Nucleus</location>
    </subcellularLocation>
</comment>
<feature type="domain" description="NUA/TPR/MLP1-2-like" evidence="6">
    <location>
        <begin position="421"/>
        <end position="516"/>
    </location>
</feature>
<feature type="region of interest" description="Disordered" evidence="5">
    <location>
        <begin position="1197"/>
        <end position="1310"/>
    </location>
</feature>
<dbReference type="GO" id="GO:0005643">
    <property type="term" value="C:nuclear pore"/>
    <property type="evidence" value="ECO:0007669"/>
    <property type="project" value="TreeGrafter"/>
</dbReference>
<feature type="coiled-coil region" evidence="4">
    <location>
        <begin position="965"/>
        <end position="1078"/>
    </location>
</feature>
<evidence type="ECO:0000256" key="1">
    <source>
        <dbReference type="ARBA" id="ARBA00004123"/>
    </source>
</evidence>
<sequence length="1449" mass="156478">MADNAESDAAAIRAQVEREHALADAQKRLKVLEKEVKRVKEEKRGVESERDGAVQATNQLRTQLSVLQSSHHQSNSELTVLQTRMQIVEREKKELYEEAERLQERSTRGNQELHTLRAQKSDTAQKIAHLDVEVAEQRMAAESAKFNEERSKQALEAARTENLRIGKAYTDLDERFGSYRANKNHEFSKLQTDYDILLSRLTTAESSYEALQRSYNDQANRLASAFADISNLTSSAASRKAASQSESYRLADENRVLERRAEEARATIAEREAELERLVGTHEVERRDWDAKWKGEERRRREADKRAEELKAVVDRIALAGGEGTDLSPAATLAGEMRGSGKSYTQFFTEYTVQEGRLRSAENEIMRLTELLDEIGNDIAEKKPLLDEQAAEHAAAIDRANALAAELSTVMTTRDGLQEVLRSMKAAAAHHTEDIAALQSTADDLARQVQNLIRQLAIRDDPSLVNVEINGGAVDETGDIITDHLLEFRSLRGLQENNQRLLKLTRALSARLGEREIRRATAEEEDVDTGATLDQATETIERLHKQLLEANKKINEATRERDFFSKLLARGEGLKWGVGGSSPTSGPLDDEGPAPHQQTIEMLRGEIEGVRVKAEEEVRGLKVELRNKEEAVGSAEVAKARAEAKVQMLEEQSRSLSDANNLQKQRGAGLESQIAQIQASIGSAQNEARMAQEQVALRQAEADRLRMDVAILRAEKEQWASTEARLQSDFRSVQSERTKLQSLIDNYTNVSAESERSRSEERKKLEKRIDELTKETTALRTQIEQIRQATRTAEEKVASADSALEAAVSAVRKEKETAEALAATRQKQITDLEAELEKSRESDMANIRTSNNFKQRWEFRGNEIAAARVKLAEIVAAKDKEIGEIKGKVTDADKSLMETRRKMGEVEKKLADVTRSEALKEGTVQRLQRELTAARSAGASPANGAAMVGLAALQASGYEDNIDIQATLQKEKETLQSRVEQLEKDLEAAKAATPAPASGDATAESADLQAKYDEVTKRLEGYDARYEDGVLKVNRINVSLKSRIAALEIEKSDAVAKITELEGKIAELEGKITELGNASNAAAIETESVPDEATSGVVDQAKIDEAVQAAVAAKQAELDAALEAAKASAPSAPIGDNSSVDNSAAIDAAVKAKEDELESTIEARVDEALAKQKTELEAEQTKLKGEAAALEAKIKALERQGRTAEMTRKTLERQKDAAETKVKAYEEQAKEEGKALSGDAPAFTPSSTAIPPEAAGLAPVPSGPSNPTPPAGTPIPSSTLVGAAPSIRGNAARGRPAVVRGAARGGGPGRGVLAAVKATLTSTLASAPSPPTAPGSHKRPAPEEGEIADGESGGAASMAQAGGRPDVLADLKQRGTQAKPRQLKRPRGAGPNASPGRGGGAAERRPSEGAGAEETAGGADTPETAEGETSGTADGAGAGGSGAEAGNTE</sequence>
<feature type="compositionally biased region" description="Pro residues" evidence="5">
    <location>
        <begin position="1261"/>
        <end position="1273"/>
    </location>
</feature>
<feature type="coiled-coil region" evidence="4">
    <location>
        <begin position="815"/>
        <end position="842"/>
    </location>
</feature>
<dbReference type="GeneID" id="77728085"/>
<feature type="compositionally biased region" description="Basic and acidic residues" evidence="5">
    <location>
        <begin position="1197"/>
        <end position="1234"/>
    </location>
</feature>
<feature type="coiled-coil region" evidence="4">
    <location>
        <begin position="428"/>
        <end position="455"/>
    </location>
</feature>
<feature type="coiled-coil region" evidence="4">
    <location>
        <begin position="755"/>
        <end position="789"/>
    </location>
</feature>
<evidence type="ECO:0000256" key="5">
    <source>
        <dbReference type="SAM" id="MobiDB-lite"/>
    </source>
</evidence>
<evidence type="ECO:0000256" key="3">
    <source>
        <dbReference type="ARBA" id="ARBA00023242"/>
    </source>
</evidence>
<feature type="compositionally biased region" description="Low complexity" evidence="5">
    <location>
        <begin position="1408"/>
        <end position="1433"/>
    </location>
</feature>
<keyword evidence="3" id="KW-0539">Nucleus</keyword>
<dbReference type="GO" id="GO:0017056">
    <property type="term" value="F:structural constituent of nuclear pore"/>
    <property type="evidence" value="ECO:0007669"/>
    <property type="project" value="TreeGrafter"/>
</dbReference>
<evidence type="ECO:0000313" key="8">
    <source>
        <dbReference type="Proteomes" id="UP001164286"/>
    </source>
</evidence>
<name>A0AA38H6A2_9TREE</name>
<proteinExistence type="predicted"/>
<dbReference type="GO" id="GO:0006406">
    <property type="term" value="P:mRNA export from nucleus"/>
    <property type="evidence" value="ECO:0007669"/>
    <property type="project" value="TreeGrafter"/>
</dbReference>
<dbReference type="InterPro" id="IPR057974">
    <property type="entry name" value="NUA/TPR/MLP1-2-like_dom"/>
</dbReference>
<feature type="coiled-coil region" evidence="4">
    <location>
        <begin position="78"/>
        <end position="119"/>
    </location>
</feature>
<dbReference type="RefSeq" id="XP_052944389.1">
    <property type="nucleotide sequence ID" value="XM_053088880.1"/>
</dbReference>
<evidence type="ECO:0000259" key="6">
    <source>
        <dbReference type="Pfam" id="PF25785"/>
    </source>
</evidence>
<keyword evidence="2 4" id="KW-0175">Coiled coil</keyword>
<keyword evidence="8" id="KW-1185">Reference proteome</keyword>
<dbReference type="Pfam" id="PF25785">
    <property type="entry name" value="TPR"/>
    <property type="match status" value="1"/>
</dbReference>
<feature type="coiled-coil region" evidence="4">
    <location>
        <begin position="351"/>
        <end position="378"/>
    </location>
</feature>
<feature type="compositionally biased region" description="Gly residues" evidence="5">
    <location>
        <begin position="1434"/>
        <end position="1443"/>
    </location>
</feature>
<feature type="compositionally biased region" description="Low complexity" evidence="5">
    <location>
        <begin position="1354"/>
        <end position="1363"/>
    </location>
</feature>
<reference evidence="7" key="1">
    <citation type="journal article" date="2022" name="G3 (Bethesda)">
        <title>High quality genome of the basidiomycete yeast Dioszegia hungarica PDD-24b-2 isolated from cloud water.</title>
        <authorList>
            <person name="Jarrige D."/>
            <person name="Haridas S."/>
            <person name="Bleykasten-Grosshans C."/>
            <person name="Joly M."/>
            <person name="Nadalig T."/>
            <person name="Sancelme M."/>
            <person name="Vuilleumier S."/>
            <person name="Grigoriev I.V."/>
            <person name="Amato P."/>
            <person name="Bringel F."/>
        </authorList>
    </citation>
    <scope>NUCLEOTIDE SEQUENCE</scope>
    <source>
        <strain evidence="7">PDD-24b-2</strain>
    </source>
</reference>